<dbReference type="InterPro" id="IPR036890">
    <property type="entry name" value="HATPase_C_sf"/>
</dbReference>
<keyword evidence="7" id="KW-0067">ATP-binding</keyword>
<keyword evidence="12" id="KW-1185">Reference proteome</keyword>
<evidence type="ECO:0000256" key="8">
    <source>
        <dbReference type="ARBA" id="ARBA00023012"/>
    </source>
</evidence>
<keyword evidence="3" id="KW-0597">Phosphoprotein</keyword>
<feature type="domain" description="Signal transduction histidine kinase subgroup 3 dimerisation and phosphoacceptor" evidence="10">
    <location>
        <begin position="165"/>
        <end position="224"/>
    </location>
</feature>
<gene>
    <name evidence="11" type="ORF">SM124_00840</name>
</gene>
<dbReference type="GO" id="GO:0016301">
    <property type="term" value="F:kinase activity"/>
    <property type="evidence" value="ECO:0007669"/>
    <property type="project" value="UniProtKB-KW"/>
</dbReference>
<keyword evidence="4" id="KW-0808">Transferase</keyword>
<dbReference type="Gene3D" id="3.30.565.10">
    <property type="entry name" value="Histidine kinase-like ATPase, C-terminal domain"/>
    <property type="match status" value="1"/>
</dbReference>
<dbReference type="EMBL" id="JAXOFX010000001">
    <property type="protein sequence ID" value="MDZ5470282.1"/>
    <property type="molecule type" value="Genomic_DNA"/>
</dbReference>
<comment type="caution">
    <text evidence="11">The sequence shown here is derived from an EMBL/GenBank/DDBJ whole genome shotgun (WGS) entry which is preliminary data.</text>
</comment>
<sequence length="353" mass="41370">MIIASLWGIMIYSPTSKHDVFLFLLCAFSLAVYFLIPVITKKFIFINLLLVGSFFYCLIIEPQLHSYFFLFMLLYVFDLAFYMKPFPFLVNLVVIHLFFLFGYFQMETHFIVIYLNILFSLVLYKLNSYYYESLNKSTLYEQLLEQFRKIKRQSIKNEQVARQEERTRMTREIHDSVGHKLTALSMQIEMLLMKEKSEMLQGMKVTVGDCLEETRRAVRALHHEDIEGLSSVIHLLRKLESESHLRVNFTTKHGVLGISLSNKNNIVLYRVIQESLTNAMKYGHSREVEVTLGISPIGDLLFRVMNHYHYSTPINEGFGLKNMRERVEEIGGVLHVYQKDEAFIVEGTIPIER</sequence>
<dbReference type="CDD" id="cd16917">
    <property type="entry name" value="HATPase_UhpB-NarQ-NarX-like"/>
    <property type="match status" value="1"/>
</dbReference>
<evidence type="ECO:0000313" key="11">
    <source>
        <dbReference type="EMBL" id="MDZ5470282.1"/>
    </source>
</evidence>
<keyword evidence="9" id="KW-0812">Transmembrane</keyword>
<dbReference type="PANTHER" id="PTHR24421">
    <property type="entry name" value="NITRATE/NITRITE SENSOR PROTEIN NARX-RELATED"/>
    <property type="match status" value="1"/>
</dbReference>
<evidence type="ECO:0000256" key="9">
    <source>
        <dbReference type="SAM" id="Phobius"/>
    </source>
</evidence>
<evidence type="ECO:0000256" key="6">
    <source>
        <dbReference type="ARBA" id="ARBA00022777"/>
    </source>
</evidence>
<keyword evidence="8" id="KW-0902">Two-component regulatory system</keyword>
<dbReference type="EC" id="2.7.13.3" evidence="2"/>
<evidence type="ECO:0000256" key="7">
    <source>
        <dbReference type="ARBA" id="ARBA00022840"/>
    </source>
</evidence>
<keyword evidence="9" id="KW-1133">Transmembrane helix</keyword>
<evidence type="ECO:0000259" key="10">
    <source>
        <dbReference type="Pfam" id="PF07730"/>
    </source>
</evidence>
<feature type="transmembrane region" description="Helical" evidence="9">
    <location>
        <begin position="20"/>
        <end position="36"/>
    </location>
</feature>
<organism evidence="11 12">
    <name type="scientific">Robertmurraya mangrovi</name>
    <dbReference type="NCBI Taxonomy" id="3098077"/>
    <lineage>
        <taxon>Bacteria</taxon>
        <taxon>Bacillati</taxon>
        <taxon>Bacillota</taxon>
        <taxon>Bacilli</taxon>
        <taxon>Bacillales</taxon>
        <taxon>Bacillaceae</taxon>
        <taxon>Robertmurraya</taxon>
    </lineage>
</organism>
<evidence type="ECO:0000256" key="2">
    <source>
        <dbReference type="ARBA" id="ARBA00012438"/>
    </source>
</evidence>
<keyword evidence="6 11" id="KW-0418">Kinase</keyword>
<comment type="catalytic activity">
    <reaction evidence="1">
        <text>ATP + protein L-histidine = ADP + protein N-phospho-L-histidine.</text>
        <dbReference type="EC" id="2.7.13.3"/>
    </reaction>
</comment>
<keyword evidence="9" id="KW-0472">Membrane</keyword>
<feature type="transmembrane region" description="Helical" evidence="9">
    <location>
        <begin position="110"/>
        <end position="127"/>
    </location>
</feature>
<feature type="transmembrane region" description="Helical" evidence="9">
    <location>
        <begin position="43"/>
        <end position="61"/>
    </location>
</feature>
<dbReference type="Proteomes" id="UP001290455">
    <property type="component" value="Unassembled WGS sequence"/>
</dbReference>
<dbReference type="InterPro" id="IPR050482">
    <property type="entry name" value="Sensor_HK_TwoCompSys"/>
</dbReference>
<dbReference type="InterPro" id="IPR011712">
    <property type="entry name" value="Sig_transdc_His_kin_sub3_dim/P"/>
</dbReference>
<dbReference type="SUPFAM" id="SSF55874">
    <property type="entry name" value="ATPase domain of HSP90 chaperone/DNA topoisomerase II/histidine kinase"/>
    <property type="match status" value="1"/>
</dbReference>
<reference evidence="11 12" key="1">
    <citation type="submission" date="2023-11" db="EMBL/GenBank/DDBJ databases">
        <title>Bacillus jintuensis, isolated from a mudflat on the Beibu Gulf coast.</title>
        <authorList>
            <person name="Li M."/>
        </authorList>
    </citation>
    <scope>NUCLEOTIDE SEQUENCE [LARGE SCALE GENOMIC DNA]</scope>
    <source>
        <strain evidence="11 12">31A1R</strain>
    </source>
</reference>
<dbReference type="Pfam" id="PF07730">
    <property type="entry name" value="HisKA_3"/>
    <property type="match status" value="1"/>
</dbReference>
<feature type="transmembrane region" description="Helical" evidence="9">
    <location>
        <begin position="67"/>
        <end position="83"/>
    </location>
</feature>
<name>A0ABU5IT09_9BACI</name>
<accession>A0ABU5IT09</accession>
<evidence type="ECO:0000256" key="1">
    <source>
        <dbReference type="ARBA" id="ARBA00000085"/>
    </source>
</evidence>
<keyword evidence="5" id="KW-0547">Nucleotide-binding</keyword>
<evidence type="ECO:0000313" key="12">
    <source>
        <dbReference type="Proteomes" id="UP001290455"/>
    </source>
</evidence>
<evidence type="ECO:0000256" key="5">
    <source>
        <dbReference type="ARBA" id="ARBA00022741"/>
    </source>
</evidence>
<proteinExistence type="predicted"/>
<protein>
    <recommendedName>
        <fullName evidence="2">histidine kinase</fullName>
        <ecNumber evidence="2">2.7.13.3</ecNumber>
    </recommendedName>
</protein>
<evidence type="ECO:0000256" key="3">
    <source>
        <dbReference type="ARBA" id="ARBA00022553"/>
    </source>
</evidence>
<dbReference type="PANTHER" id="PTHR24421:SF10">
    <property type="entry name" value="NITRATE_NITRITE SENSOR PROTEIN NARQ"/>
    <property type="match status" value="1"/>
</dbReference>
<dbReference type="Gene3D" id="1.20.5.1930">
    <property type="match status" value="1"/>
</dbReference>
<evidence type="ECO:0000256" key="4">
    <source>
        <dbReference type="ARBA" id="ARBA00022679"/>
    </source>
</evidence>